<dbReference type="Pfam" id="PF07310">
    <property type="entry name" value="PAS_5"/>
    <property type="match status" value="1"/>
</dbReference>
<reference evidence="1" key="1">
    <citation type="journal article" date="2014" name="Int. J. Syst. Evol. Microbiol.">
        <title>Complete genome of a new Firmicutes species belonging to the dominant human colonic microbiota ('Ruminococcus bicirculans') reveals two chromosomes and a selective capacity to utilize plant glucans.</title>
        <authorList>
            <consortium name="NISC Comparative Sequencing Program"/>
            <person name="Wegmann U."/>
            <person name="Louis P."/>
            <person name="Goesmann A."/>
            <person name="Henrissat B."/>
            <person name="Duncan S.H."/>
            <person name="Flint H.J."/>
        </authorList>
    </citation>
    <scope>NUCLEOTIDE SEQUENCE</scope>
    <source>
        <strain evidence="1">NBRC 107710</strain>
    </source>
</reference>
<reference evidence="2 3" key="3">
    <citation type="submission" date="2020-08" db="EMBL/GenBank/DDBJ databases">
        <title>Genomic Encyclopedia of Type Strains, Phase IV (KMG-IV): sequencing the most valuable type-strain genomes for metagenomic binning, comparative biology and taxonomic classification.</title>
        <authorList>
            <person name="Goeker M."/>
        </authorList>
    </citation>
    <scope>NUCLEOTIDE SEQUENCE [LARGE SCALE GENOMIC DNA]</scope>
    <source>
        <strain evidence="2 3">DSM 24105</strain>
    </source>
</reference>
<keyword evidence="4" id="KW-1185">Reference proteome</keyword>
<dbReference type="Proteomes" id="UP000517759">
    <property type="component" value="Unassembled WGS sequence"/>
</dbReference>
<evidence type="ECO:0000313" key="2">
    <source>
        <dbReference type="EMBL" id="MBB3902959.1"/>
    </source>
</evidence>
<reference evidence="1" key="4">
    <citation type="submission" date="2023-01" db="EMBL/GenBank/DDBJ databases">
        <title>Draft genome sequence of Methylobacterium brachythecii strain NBRC 107710.</title>
        <authorList>
            <person name="Sun Q."/>
            <person name="Mori K."/>
        </authorList>
    </citation>
    <scope>NUCLEOTIDE SEQUENCE</scope>
    <source>
        <strain evidence="1">NBRC 107710</strain>
    </source>
</reference>
<name>A0A7W6F732_9HYPH</name>
<gene>
    <name evidence="1" type="ORF">GCM10007884_43310</name>
    <name evidence="2" type="ORF">GGR33_002461</name>
</gene>
<dbReference type="PIRSF" id="PIRSF031878">
    <property type="entry name" value="UCP031878"/>
    <property type="match status" value="1"/>
</dbReference>
<dbReference type="AlphaFoldDB" id="A0A7W6F732"/>
<dbReference type="EMBL" id="BSPG01000039">
    <property type="protein sequence ID" value="GLS46338.1"/>
    <property type="molecule type" value="Genomic_DNA"/>
</dbReference>
<accession>A0A7W6F732</accession>
<proteinExistence type="predicted"/>
<organism evidence="2 3">
    <name type="scientific">Methylobacterium brachythecii</name>
    <dbReference type="NCBI Taxonomy" id="1176177"/>
    <lineage>
        <taxon>Bacteria</taxon>
        <taxon>Pseudomonadati</taxon>
        <taxon>Pseudomonadota</taxon>
        <taxon>Alphaproteobacteria</taxon>
        <taxon>Hyphomicrobiales</taxon>
        <taxon>Methylobacteriaceae</taxon>
        <taxon>Methylobacterium</taxon>
    </lineage>
</organism>
<evidence type="ECO:0000313" key="4">
    <source>
        <dbReference type="Proteomes" id="UP001156881"/>
    </source>
</evidence>
<dbReference type="RefSeq" id="WP_183505441.1">
    <property type="nucleotide sequence ID" value="NZ_BSPG01000039.1"/>
</dbReference>
<sequence>MKHPTSRLLHAYWDRLRGERAAPERSEIEPGEIRNLLADSLILEIEPQRRQAVFRLAGTRLCALFGRELRGAAFSELWDGTNGDPAEGAWRLVETVTMDTVGVVAGLKGLTAKDEIIELELLLLPLRHRGRTQARVLGALSPHCVPAWLGLHPVLSLEVNSLRVLGPATVPDASRLPPDMPMPANDPLPVRRGHLLVHEGGRL</sequence>
<dbReference type="EMBL" id="JACIDN010000004">
    <property type="protein sequence ID" value="MBB3902959.1"/>
    <property type="molecule type" value="Genomic_DNA"/>
</dbReference>
<protein>
    <submittedName>
        <fullName evidence="1">PAS domain-containing protein</fullName>
    </submittedName>
</protein>
<evidence type="ECO:0000313" key="3">
    <source>
        <dbReference type="Proteomes" id="UP000517759"/>
    </source>
</evidence>
<dbReference type="Proteomes" id="UP001156881">
    <property type="component" value="Unassembled WGS sequence"/>
</dbReference>
<dbReference type="InterPro" id="IPR009922">
    <property type="entry name" value="DUF1457"/>
</dbReference>
<reference evidence="4" key="2">
    <citation type="journal article" date="2019" name="Int. J. Syst. Evol. Microbiol.">
        <title>The Global Catalogue of Microorganisms (GCM) 10K type strain sequencing project: providing services to taxonomists for standard genome sequencing and annotation.</title>
        <authorList>
            <consortium name="The Broad Institute Genomics Platform"/>
            <consortium name="The Broad Institute Genome Sequencing Center for Infectious Disease"/>
            <person name="Wu L."/>
            <person name="Ma J."/>
        </authorList>
    </citation>
    <scope>NUCLEOTIDE SEQUENCE [LARGE SCALE GENOMIC DNA]</scope>
    <source>
        <strain evidence="4">NBRC 107710</strain>
    </source>
</reference>
<evidence type="ECO:0000313" key="1">
    <source>
        <dbReference type="EMBL" id="GLS46338.1"/>
    </source>
</evidence>
<comment type="caution">
    <text evidence="2">The sequence shown here is derived from an EMBL/GenBank/DDBJ whole genome shotgun (WGS) entry which is preliminary data.</text>
</comment>